<dbReference type="InterPro" id="IPR019734">
    <property type="entry name" value="TPR_rpt"/>
</dbReference>
<dbReference type="SUPFAM" id="SSF46894">
    <property type="entry name" value="C-terminal effector domain of the bipartite response regulators"/>
    <property type="match status" value="1"/>
</dbReference>
<dbReference type="SMART" id="SM00028">
    <property type="entry name" value="TPR"/>
    <property type="match status" value="6"/>
</dbReference>
<evidence type="ECO:0008006" key="4">
    <source>
        <dbReference type="Google" id="ProtNLM"/>
    </source>
</evidence>
<dbReference type="Gene3D" id="1.10.10.10">
    <property type="entry name" value="Winged helix-like DNA-binding domain superfamily/Winged helix DNA-binding domain"/>
    <property type="match status" value="1"/>
</dbReference>
<comment type="caution">
    <text evidence="2">The sequence shown here is derived from an EMBL/GenBank/DDBJ whole genome shotgun (WGS) entry which is preliminary data.</text>
</comment>
<dbReference type="Gene3D" id="1.25.40.10">
    <property type="entry name" value="Tetratricopeptide repeat domain"/>
    <property type="match status" value="2"/>
</dbReference>
<dbReference type="InterPro" id="IPR016032">
    <property type="entry name" value="Sig_transdc_resp-reg_C-effctor"/>
</dbReference>
<dbReference type="InterPro" id="IPR011990">
    <property type="entry name" value="TPR-like_helical_dom_sf"/>
</dbReference>
<dbReference type="InterPro" id="IPR036388">
    <property type="entry name" value="WH-like_DNA-bd_sf"/>
</dbReference>
<gene>
    <name evidence="2" type="ORF">ITJ86_11185</name>
</gene>
<dbReference type="RefSeq" id="WP_195871726.1">
    <property type="nucleotide sequence ID" value="NZ_JADOET010000009.1"/>
</dbReference>
<feature type="transmembrane region" description="Helical" evidence="1">
    <location>
        <begin position="336"/>
        <end position="355"/>
    </location>
</feature>
<keyword evidence="1" id="KW-1133">Transmembrane helix</keyword>
<evidence type="ECO:0000256" key="1">
    <source>
        <dbReference type="SAM" id="Phobius"/>
    </source>
</evidence>
<accession>A0ABS0EJ76</accession>
<sequence>MRETSHLFIKCIALLIAINIYSQADTPKSLDDQIDEGIALMFQKKHSKSIELLINAEAIAKKNEWYEQAFRSTLNIGSNYYLLSDFGEAVLYYLQAYEIAIEHLDSRQEMTVLNNIGILYFQEEDLLQAKNYFFKAYQKAKGIGDEIKVGYYAVNLALVSNKMKAPDSAQAYVEEALPLLKKQPNVLLQGKMAQSEMLLLKKQYAKSEDIALKLLPKFQDISQVENRVFILLVLAEIKEGQNRLDKALQYGIEARNTQAGIENREEVYGYLSNLYGKMGLLEKALIYKDSVIIASDSLTTIRNRRLFETEKVKFQIQNYQHELSESKEILRQERRFFYGIIGITVLSMGFILWIFRSNSIKHRQRKTIVELELAKEESDYLLIEKQLREQETLALLEQERFKNELEAKNRKLTAKALYLSSKNDLIEEVVQSLSKNTEISENPELKTQIRELKKHLKTDTQWDSFFTHFEEINQGFLDRLRSKHEKLTPSDIRYITYLYMNLSNKEISSLLNITPQSCRKRKERLSSKLNIPDETTIHDYLSMI</sequence>
<proteinExistence type="predicted"/>
<name>A0ABS0EJ76_9FLAO</name>
<keyword evidence="1" id="KW-0472">Membrane</keyword>
<dbReference type="Proteomes" id="UP000611215">
    <property type="component" value="Unassembled WGS sequence"/>
</dbReference>
<evidence type="ECO:0000313" key="3">
    <source>
        <dbReference type="Proteomes" id="UP000611215"/>
    </source>
</evidence>
<organism evidence="2 3">
    <name type="scientific">Winogradskyella marina</name>
    <dbReference type="NCBI Taxonomy" id="2785530"/>
    <lineage>
        <taxon>Bacteria</taxon>
        <taxon>Pseudomonadati</taxon>
        <taxon>Bacteroidota</taxon>
        <taxon>Flavobacteriia</taxon>
        <taxon>Flavobacteriales</taxon>
        <taxon>Flavobacteriaceae</taxon>
        <taxon>Winogradskyella</taxon>
    </lineage>
</organism>
<dbReference type="SUPFAM" id="SSF48452">
    <property type="entry name" value="TPR-like"/>
    <property type="match status" value="1"/>
</dbReference>
<dbReference type="EMBL" id="JADOET010000009">
    <property type="protein sequence ID" value="MBF8150463.1"/>
    <property type="molecule type" value="Genomic_DNA"/>
</dbReference>
<reference evidence="2 3" key="1">
    <citation type="submission" date="2020-11" db="EMBL/GenBank/DDBJ databases">
        <title>Winogradskyella marina sp. nov., isolated from marine sediment.</title>
        <authorList>
            <person name="Bo J."/>
            <person name="Wang S."/>
            <person name="Song X."/>
            <person name="Du Z."/>
        </authorList>
    </citation>
    <scope>NUCLEOTIDE SEQUENCE [LARGE SCALE GENOMIC DNA]</scope>
    <source>
        <strain evidence="2 3">F6397</strain>
    </source>
</reference>
<evidence type="ECO:0000313" key="2">
    <source>
        <dbReference type="EMBL" id="MBF8150463.1"/>
    </source>
</evidence>
<keyword evidence="1" id="KW-0812">Transmembrane</keyword>
<keyword evidence="3" id="KW-1185">Reference proteome</keyword>
<protein>
    <recommendedName>
        <fullName evidence="4">Tetratricopeptide repeat protein</fullName>
    </recommendedName>
</protein>